<reference evidence="3 4" key="1">
    <citation type="submission" date="2019-05" db="EMBL/GenBank/DDBJ databases">
        <authorList>
            <person name="Pankratov T."/>
            <person name="Grouzdev D."/>
        </authorList>
    </citation>
    <scope>NUCLEOTIDE SEQUENCE [LARGE SCALE GENOMIC DNA]</scope>
    <source>
        <strain evidence="3 4">KEBCLARHB70R</strain>
    </source>
</reference>
<evidence type="ECO:0000313" key="4">
    <source>
        <dbReference type="Proteomes" id="UP000305654"/>
    </source>
</evidence>
<accession>A0A5R9JGK0</accession>
<feature type="region of interest" description="Disordered" evidence="1">
    <location>
        <begin position="69"/>
        <end position="138"/>
    </location>
</feature>
<keyword evidence="4" id="KW-1185">Reference proteome</keyword>
<dbReference type="AlphaFoldDB" id="A0A5R9JGK0"/>
<dbReference type="RefSeq" id="WP_138325498.1">
    <property type="nucleotide sequence ID" value="NZ_VCDI01000002.1"/>
</dbReference>
<dbReference type="EMBL" id="VCDI01000002">
    <property type="protein sequence ID" value="TLU73418.1"/>
    <property type="molecule type" value="Genomic_DNA"/>
</dbReference>
<evidence type="ECO:0000256" key="2">
    <source>
        <dbReference type="SAM" id="SignalP"/>
    </source>
</evidence>
<protein>
    <submittedName>
        <fullName evidence="3">Uncharacterized protein</fullName>
    </submittedName>
</protein>
<comment type="caution">
    <text evidence="3">The sequence shown here is derived from an EMBL/GenBank/DDBJ whole genome shotgun (WGS) entry which is preliminary data.</text>
</comment>
<evidence type="ECO:0000313" key="3">
    <source>
        <dbReference type="EMBL" id="TLU73418.1"/>
    </source>
</evidence>
<gene>
    <name evidence="3" type="ORF">FE263_08485</name>
</gene>
<feature type="signal peptide" evidence="2">
    <location>
        <begin position="1"/>
        <end position="33"/>
    </location>
</feature>
<organism evidence="3 4">
    <name type="scientific">Lichenicoccus roseus</name>
    <dbReference type="NCBI Taxonomy" id="2683649"/>
    <lineage>
        <taxon>Bacteria</taxon>
        <taxon>Pseudomonadati</taxon>
        <taxon>Pseudomonadota</taxon>
        <taxon>Alphaproteobacteria</taxon>
        <taxon>Acetobacterales</taxon>
        <taxon>Acetobacteraceae</taxon>
        <taxon>Lichenicoccus</taxon>
    </lineage>
</organism>
<proteinExistence type="predicted"/>
<sequence>MMRRYGLRLALKLATPALLLTGATLLRSPLAHAAGSTDAFTHTVNAIPLDNVALPTGYVLQAHAQVLRPAPLPDPDVSAPGPSRESLEAQASPSVSPDLFNPRAHIAGDGYAAGSSIDTDHNNRHSTGGGMSLSIPMQ</sequence>
<evidence type="ECO:0000256" key="1">
    <source>
        <dbReference type="SAM" id="MobiDB-lite"/>
    </source>
</evidence>
<keyword evidence="2" id="KW-0732">Signal</keyword>
<dbReference type="Proteomes" id="UP000305654">
    <property type="component" value="Unassembled WGS sequence"/>
</dbReference>
<feature type="chain" id="PRO_5024425580" evidence="2">
    <location>
        <begin position="34"/>
        <end position="138"/>
    </location>
</feature>
<name>A0A5R9JGK0_9PROT</name>